<organism evidence="10 11">
    <name type="scientific">Caenorhabditis auriculariae</name>
    <dbReference type="NCBI Taxonomy" id="2777116"/>
    <lineage>
        <taxon>Eukaryota</taxon>
        <taxon>Metazoa</taxon>
        <taxon>Ecdysozoa</taxon>
        <taxon>Nematoda</taxon>
        <taxon>Chromadorea</taxon>
        <taxon>Rhabditida</taxon>
        <taxon>Rhabditina</taxon>
        <taxon>Rhabditomorpha</taxon>
        <taxon>Rhabditoidea</taxon>
        <taxon>Rhabditidae</taxon>
        <taxon>Peloderinae</taxon>
        <taxon>Caenorhabditis</taxon>
    </lineage>
</organism>
<keyword evidence="2" id="KW-0479">Metal-binding</keyword>
<dbReference type="Pfam" id="PF08790">
    <property type="entry name" value="zf-LYAR"/>
    <property type="match status" value="1"/>
</dbReference>
<protein>
    <recommendedName>
        <fullName evidence="12">Zinc finger C2H2 LYAR-type domain-containing protein</fullName>
    </recommendedName>
</protein>
<gene>
    <name evidence="10" type="ORF">CAUJ_LOCUS8867</name>
</gene>
<evidence type="ECO:0000259" key="9">
    <source>
        <dbReference type="Pfam" id="PF25879"/>
    </source>
</evidence>
<name>A0A8S1HFA2_9PELO</name>
<dbReference type="GO" id="GO:0006364">
    <property type="term" value="P:rRNA processing"/>
    <property type="evidence" value="ECO:0007669"/>
    <property type="project" value="TreeGrafter"/>
</dbReference>
<comment type="subcellular location">
    <subcellularLocation>
        <location evidence="1">Nucleus</location>
    </subcellularLocation>
</comment>
<feature type="domain" description="Cell growth-regulating nucleolar protein-like winged helix" evidence="9">
    <location>
        <begin position="173"/>
        <end position="236"/>
    </location>
</feature>
<evidence type="ECO:0008006" key="12">
    <source>
        <dbReference type="Google" id="ProtNLM"/>
    </source>
</evidence>
<keyword evidence="4" id="KW-0863">Zinc-finger</keyword>
<dbReference type="InterPro" id="IPR058719">
    <property type="entry name" value="WHD_LYAR"/>
</dbReference>
<evidence type="ECO:0000313" key="10">
    <source>
        <dbReference type="EMBL" id="CAD6192948.1"/>
    </source>
</evidence>
<keyword evidence="7" id="KW-0175">Coiled coil</keyword>
<evidence type="ECO:0000256" key="4">
    <source>
        <dbReference type="ARBA" id="ARBA00022771"/>
    </source>
</evidence>
<reference evidence="10" key="1">
    <citation type="submission" date="2020-10" db="EMBL/GenBank/DDBJ databases">
        <authorList>
            <person name="Kikuchi T."/>
        </authorList>
    </citation>
    <scope>NUCLEOTIDE SEQUENCE</scope>
    <source>
        <strain evidence="10">NKZ352</strain>
    </source>
</reference>
<dbReference type="OrthoDB" id="21474at2759"/>
<evidence type="ECO:0000256" key="2">
    <source>
        <dbReference type="ARBA" id="ARBA00022723"/>
    </source>
</evidence>
<evidence type="ECO:0000256" key="6">
    <source>
        <dbReference type="ARBA" id="ARBA00023242"/>
    </source>
</evidence>
<dbReference type="PANTHER" id="PTHR13100">
    <property type="entry name" value="CELL GROWTH-REGULATING NUCLEOLAR PROTEIN LYAR"/>
    <property type="match status" value="1"/>
</dbReference>
<dbReference type="Pfam" id="PF25879">
    <property type="entry name" value="WHD_LYAR"/>
    <property type="match status" value="1"/>
</dbReference>
<dbReference type="Proteomes" id="UP000835052">
    <property type="component" value="Unassembled WGS sequence"/>
</dbReference>
<evidence type="ECO:0000313" key="11">
    <source>
        <dbReference type="Proteomes" id="UP000835052"/>
    </source>
</evidence>
<dbReference type="InterPro" id="IPR014898">
    <property type="entry name" value="Znf_C2H2_LYAR"/>
</dbReference>
<dbReference type="GO" id="GO:0005730">
    <property type="term" value="C:nucleolus"/>
    <property type="evidence" value="ECO:0007669"/>
    <property type="project" value="TreeGrafter"/>
</dbReference>
<proteinExistence type="predicted"/>
<dbReference type="EMBL" id="CAJGYM010000031">
    <property type="protein sequence ID" value="CAD6192948.1"/>
    <property type="molecule type" value="Genomic_DNA"/>
</dbReference>
<evidence type="ECO:0000256" key="3">
    <source>
        <dbReference type="ARBA" id="ARBA00022737"/>
    </source>
</evidence>
<dbReference type="GO" id="GO:0008270">
    <property type="term" value="F:zinc ion binding"/>
    <property type="evidence" value="ECO:0007669"/>
    <property type="project" value="UniProtKB-KW"/>
</dbReference>
<feature type="domain" description="Zinc finger C2H2 LYAR-type" evidence="8">
    <location>
        <begin position="27"/>
        <end position="41"/>
    </location>
</feature>
<accession>A0A8S1HFA2</accession>
<dbReference type="AlphaFoldDB" id="A0A8S1HFA2"/>
<dbReference type="InterPro" id="IPR039999">
    <property type="entry name" value="LYAR"/>
</dbReference>
<comment type="caution">
    <text evidence="10">The sequence shown here is derived from an EMBL/GenBank/DDBJ whole genome shotgun (WGS) entry which is preliminary data.</text>
</comment>
<dbReference type="PANTHER" id="PTHR13100:SF10">
    <property type="entry name" value="CELL GROWTH-REGULATING NUCLEOLAR PROTEIN"/>
    <property type="match status" value="1"/>
</dbReference>
<sequence>MTRIRLKNIRIDVEVQHIAASIVREYSYAAHVKCITENQKYGGKNYVEKEAKGEVKQNAWCEQVSRAIEDVRDPQIKKLLQSVQGFGNIPRKEAKFINFLMNSCKLRDRSVAQRTWAAIAEEAEKMRKDAEEKNKLLAAAKAQKSAETATELAEQASVADENDGKTEESQISEQFKWKKAIKRKLKEAGGEMKVKKLRKELLKEYAATTGEEADDETFDAKLSKSGVRVEGKLVLLS</sequence>
<keyword evidence="3" id="KW-0677">Repeat</keyword>
<evidence type="ECO:0000256" key="1">
    <source>
        <dbReference type="ARBA" id="ARBA00004123"/>
    </source>
</evidence>
<dbReference type="GO" id="GO:0003677">
    <property type="term" value="F:DNA binding"/>
    <property type="evidence" value="ECO:0007669"/>
    <property type="project" value="InterPro"/>
</dbReference>
<dbReference type="GO" id="GO:0000122">
    <property type="term" value="P:negative regulation of transcription by RNA polymerase II"/>
    <property type="evidence" value="ECO:0007669"/>
    <property type="project" value="TreeGrafter"/>
</dbReference>
<keyword evidence="5" id="KW-0862">Zinc</keyword>
<evidence type="ECO:0000259" key="8">
    <source>
        <dbReference type="Pfam" id="PF08790"/>
    </source>
</evidence>
<dbReference type="FunFam" id="1.10.10.2100:FF:000002">
    <property type="entry name" value="cell growth-regulating nucleolar protein-like"/>
    <property type="match status" value="1"/>
</dbReference>
<evidence type="ECO:0000256" key="5">
    <source>
        <dbReference type="ARBA" id="ARBA00022833"/>
    </source>
</evidence>
<keyword evidence="11" id="KW-1185">Reference proteome</keyword>
<feature type="coiled-coil region" evidence="7">
    <location>
        <begin position="120"/>
        <end position="147"/>
    </location>
</feature>
<dbReference type="Gene3D" id="1.10.10.2100">
    <property type="match status" value="1"/>
</dbReference>
<keyword evidence="6" id="KW-0539">Nucleus</keyword>
<evidence type="ECO:0000256" key="7">
    <source>
        <dbReference type="SAM" id="Coils"/>
    </source>
</evidence>